<accession>A0A846HBG3</accession>
<organism evidence="3 4">
    <name type="scientific">Hassallia byssoidea VB512170</name>
    <dbReference type="NCBI Taxonomy" id="1304833"/>
    <lineage>
        <taxon>Bacteria</taxon>
        <taxon>Bacillati</taxon>
        <taxon>Cyanobacteriota</taxon>
        <taxon>Cyanophyceae</taxon>
        <taxon>Nostocales</taxon>
        <taxon>Tolypothrichaceae</taxon>
        <taxon>Hassallia</taxon>
    </lineage>
</organism>
<feature type="domain" description="TPM" evidence="2">
    <location>
        <begin position="54"/>
        <end position="179"/>
    </location>
</feature>
<dbReference type="PANTHER" id="PTHR30373:SF2">
    <property type="entry name" value="UPF0603 PROTEIN YGCG"/>
    <property type="match status" value="1"/>
</dbReference>
<gene>
    <name evidence="3" type="ORF">PI95_020845</name>
</gene>
<keyword evidence="4" id="KW-1185">Reference proteome</keyword>
<keyword evidence="1" id="KW-1133">Transmembrane helix</keyword>
<dbReference type="InterPro" id="IPR007621">
    <property type="entry name" value="TPM_dom"/>
</dbReference>
<feature type="transmembrane region" description="Helical" evidence="1">
    <location>
        <begin position="217"/>
        <end position="240"/>
    </location>
</feature>
<dbReference type="PANTHER" id="PTHR30373">
    <property type="entry name" value="UPF0603 PROTEIN YGCG"/>
    <property type="match status" value="1"/>
</dbReference>
<dbReference type="RefSeq" id="WP_039737310.1">
    <property type="nucleotide sequence ID" value="NZ_JTCM02000053.1"/>
</dbReference>
<dbReference type="Proteomes" id="UP000031549">
    <property type="component" value="Unassembled WGS sequence"/>
</dbReference>
<evidence type="ECO:0000313" key="3">
    <source>
        <dbReference type="EMBL" id="NEU74937.1"/>
    </source>
</evidence>
<dbReference type="EMBL" id="JTCM02000053">
    <property type="protein sequence ID" value="NEU74937.1"/>
    <property type="molecule type" value="Genomic_DNA"/>
</dbReference>
<dbReference type="AlphaFoldDB" id="A0A846HBG3"/>
<protein>
    <submittedName>
        <fullName evidence="3">YgcG family protein</fullName>
    </submittedName>
</protein>
<sequence length="247" mass="26882">MKQLLNQVFNMTKHLVRLILPLVMIILASSLLATPALATGVYDMPNLTPGSTWVVDKGEVISLFNEGKISSALEDLAKQTGNEVRIVTVRRLDYGETPESFTKSLFEKWFPTKEQRANQSILMIDTVTNGTAIISGDKVKSLMPEAIANSIASETLAEPLRNGNKYNQAFIDASDRLVAVLSGQPDPGPPQIAETVQVEGTFKKAEETENIKGNATAWVVGLLIAATVIPMATYYIYLVIQPSSDGQ</sequence>
<keyword evidence="1" id="KW-0812">Transmembrane</keyword>
<comment type="caution">
    <text evidence="3">The sequence shown here is derived from an EMBL/GenBank/DDBJ whole genome shotgun (WGS) entry which is preliminary data.</text>
</comment>
<evidence type="ECO:0000259" key="2">
    <source>
        <dbReference type="Pfam" id="PF04536"/>
    </source>
</evidence>
<dbReference type="Pfam" id="PF04536">
    <property type="entry name" value="TPM_phosphatase"/>
    <property type="match status" value="1"/>
</dbReference>
<dbReference type="NCBIfam" id="NF047379">
    <property type="entry name" value="photo_II_Psb32"/>
    <property type="match status" value="1"/>
</dbReference>
<proteinExistence type="predicted"/>
<evidence type="ECO:0000313" key="4">
    <source>
        <dbReference type="Proteomes" id="UP000031549"/>
    </source>
</evidence>
<dbReference type="Gene3D" id="3.10.310.50">
    <property type="match status" value="1"/>
</dbReference>
<keyword evidence="1" id="KW-0472">Membrane</keyword>
<name>A0A846HBG3_9CYAN</name>
<evidence type="ECO:0000256" key="1">
    <source>
        <dbReference type="SAM" id="Phobius"/>
    </source>
</evidence>
<reference evidence="3 4" key="1">
    <citation type="journal article" date="2015" name="Genome Announc.">
        <title>Draft Genome Sequence of Cyanobacterium Hassallia byssoidea Strain VB512170, Isolated from Monuments in India.</title>
        <authorList>
            <person name="Singh D."/>
            <person name="Chandrababunaidu M.M."/>
            <person name="Panda A."/>
            <person name="Sen D."/>
            <person name="Bhattacharyya S."/>
            <person name="Adhikary S.P."/>
            <person name="Tripathy S."/>
        </authorList>
    </citation>
    <scope>NUCLEOTIDE SEQUENCE [LARGE SCALE GENOMIC DNA]</scope>
    <source>
        <strain evidence="3 4">VB512170</strain>
    </source>
</reference>